<feature type="chain" id="PRO_5014726572" description="DUF1501 domain-containing protein" evidence="1">
    <location>
        <begin position="32"/>
        <end position="552"/>
    </location>
</feature>
<dbReference type="KEGG" id="rfo:REIFOR_01740"/>
<evidence type="ECO:0000313" key="3">
    <source>
        <dbReference type="Proteomes" id="UP000229757"/>
    </source>
</evidence>
<dbReference type="PROSITE" id="PS51318">
    <property type="entry name" value="TAT"/>
    <property type="match status" value="1"/>
</dbReference>
<keyword evidence="3" id="KW-1185">Reference proteome</keyword>
<dbReference type="EMBL" id="CP011797">
    <property type="protein sequence ID" value="ATX76878.1"/>
    <property type="molecule type" value="Genomic_DNA"/>
</dbReference>
<dbReference type="AlphaFoldDB" id="A0A2K8KQ56"/>
<sequence>MNRRTFLKNASASGMVLMAPLSLSLSSTASAATDLSPVGQYFVFAHLGGGWEPTTFCNPHGNKLRSTVGVELGKQASQVRNAGSPVNRFPASAIRRAQDIYAGTSSIDADLKYAPYLGTFNQAGAAGELDDDSANQGLTSAHIQQILSGELVADLLTAAPSAGFSWQGTKTVAQISVNARAIIEGTVTTIELGAIATDELVDRNLALNGTQMAANLFVYDAFVCLHADQLRVLNGVDNRTNSHDTGTMYADTGSMSAGYPDFSALYAAVQGADRPLAWMTDGRGNDEPAGLVARSAAADANFFGILGNPTNDMVEPFANALDIAQTKRSQLQASQENLPLRSQYRSQLYLVRDQGLEFAGVAAQISDPVAGSPADLIRLAAGGSGTRNHMRIGAAGFSTGMASSMQVGFGGFDTHGDHDNSHYPRIRTVLSDLHYLFQALEVYGVRQQTTVVVGSDFGRTPWYNDGDGKDHWAVTSYMLLGNGVAGGTAVNATNGLIEALNVDPVSMTPVASGGVKMTATHLHAEMRKLALIDSHPFALRFPLEAEEIPIFG</sequence>
<accession>A0A2K8KQ56</accession>
<dbReference type="InterPro" id="IPR010869">
    <property type="entry name" value="DUF1501"/>
</dbReference>
<dbReference type="InterPro" id="IPR006311">
    <property type="entry name" value="TAT_signal"/>
</dbReference>
<feature type="signal peptide" evidence="1">
    <location>
        <begin position="1"/>
        <end position="31"/>
    </location>
</feature>
<evidence type="ECO:0000313" key="2">
    <source>
        <dbReference type="EMBL" id="ATX76878.1"/>
    </source>
</evidence>
<dbReference type="RefSeq" id="WP_100257186.1">
    <property type="nucleotide sequence ID" value="NZ_CP011797.1"/>
</dbReference>
<protein>
    <recommendedName>
        <fullName evidence="4">DUF1501 domain-containing protein</fullName>
    </recommendedName>
</protein>
<dbReference type="OrthoDB" id="9783759at2"/>
<reference evidence="2 3" key="1">
    <citation type="journal article" date="2017" name="Environ. Microbiol.">
        <title>Genomic and physiological analyses of 'Reinekea forsetii' reveal a versatile opportunistic lifestyle during spring algae blooms.</title>
        <authorList>
            <person name="Avci B."/>
            <person name="Hahnke R.L."/>
            <person name="Chafee M."/>
            <person name="Fischer T."/>
            <person name="Gruber-Vodicka H."/>
            <person name="Tegetmeyer H.E."/>
            <person name="Harder J."/>
            <person name="Fuchs B.M."/>
            <person name="Amann R.I."/>
            <person name="Teeling H."/>
        </authorList>
    </citation>
    <scope>NUCLEOTIDE SEQUENCE [LARGE SCALE GENOMIC DNA]</scope>
    <source>
        <strain evidence="2 3">Hel1_31_D35</strain>
    </source>
</reference>
<dbReference type="Proteomes" id="UP000229757">
    <property type="component" value="Chromosome"/>
</dbReference>
<gene>
    <name evidence="2" type="ORF">REIFOR_01740</name>
</gene>
<organism evidence="2 3">
    <name type="scientific">Reinekea forsetii</name>
    <dbReference type="NCBI Taxonomy" id="1336806"/>
    <lineage>
        <taxon>Bacteria</taxon>
        <taxon>Pseudomonadati</taxon>
        <taxon>Pseudomonadota</taxon>
        <taxon>Gammaproteobacteria</taxon>
        <taxon>Oceanospirillales</taxon>
        <taxon>Saccharospirillaceae</taxon>
        <taxon>Reinekea</taxon>
    </lineage>
</organism>
<dbReference type="PANTHER" id="PTHR43737">
    <property type="entry name" value="BLL7424 PROTEIN"/>
    <property type="match status" value="1"/>
</dbReference>
<name>A0A2K8KQ56_9GAMM</name>
<evidence type="ECO:0008006" key="4">
    <source>
        <dbReference type="Google" id="ProtNLM"/>
    </source>
</evidence>
<proteinExistence type="predicted"/>
<keyword evidence="1" id="KW-0732">Signal</keyword>
<dbReference type="PANTHER" id="PTHR43737:SF1">
    <property type="entry name" value="DUF1501 DOMAIN-CONTAINING PROTEIN"/>
    <property type="match status" value="1"/>
</dbReference>
<dbReference type="Pfam" id="PF07394">
    <property type="entry name" value="DUF1501"/>
    <property type="match status" value="1"/>
</dbReference>
<evidence type="ECO:0000256" key="1">
    <source>
        <dbReference type="SAM" id="SignalP"/>
    </source>
</evidence>